<dbReference type="InterPro" id="IPR051209">
    <property type="entry name" value="FAD-bind_Monooxygenase_sf"/>
</dbReference>
<dbReference type="SUPFAM" id="SSF51905">
    <property type="entry name" value="FAD/NAD(P)-binding domain"/>
    <property type="match status" value="2"/>
</dbReference>
<evidence type="ECO:0000313" key="7">
    <source>
        <dbReference type="EMBL" id="KAK8166964.1"/>
    </source>
</evidence>
<evidence type="ECO:0000256" key="2">
    <source>
        <dbReference type="ARBA" id="ARBA00022630"/>
    </source>
</evidence>
<protein>
    <submittedName>
        <fullName evidence="7">Uncharacterized protein</fullName>
    </submittedName>
</protein>
<dbReference type="Proteomes" id="UP001456524">
    <property type="component" value="Unassembled WGS sequence"/>
</dbReference>
<dbReference type="EMBL" id="JBBWUH010000005">
    <property type="protein sequence ID" value="KAK8166964.1"/>
    <property type="molecule type" value="Genomic_DNA"/>
</dbReference>
<comment type="caution">
    <text evidence="7">The sequence shown here is derived from an EMBL/GenBank/DDBJ whole genome shotgun (WGS) entry which is preliminary data.</text>
</comment>
<evidence type="ECO:0000256" key="5">
    <source>
        <dbReference type="SAM" id="MobiDB-lite"/>
    </source>
</evidence>
<keyword evidence="2" id="KW-0285">Flavoprotein</keyword>
<dbReference type="Gene3D" id="3.50.50.60">
    <property type="entry name" value="FAD/NAD(P)-binding domain"/>
    <property type="match status" value="3"/>
</dbReference>
<accession>A0ABR1XUI0</accession>
<keyword evidence="8" id="KW-1185">Reference proteome</keyword>
<feature type="region of interest" description="Disordered" evidence="5">
    <location>
        <begin position="361"/>
        <end position="382"/>
    </location>
</feature>
<evidence type="ECO:0000313" key="8">
    <source>
        <dbReference type="Proteomes" id="UP001456524"/>
    </source>
</evidence>
<dbReference type="InterPro" id="IPR020946">
    <property type="entry name" value="Flavin_mOase-like"/>
</dbReference>
<dbReference type="PANTHER" id="PTHR42877:SF10">
    <property type="entry name" value="L-ORNITHINE N(5)-OXYGENASE"/>
    <property type="match status" value="1"/>
</dbReference>
<feature type="chain" id="PRO_5045124579" evidence="6">
    <location>
        <begin position="22"/>
        <end position="590"/>
    </location>
</feature>
<gene>
    <name evidence="7" type="ORF">IWX90DRAFT_466258</name>
</gene>
<keyword evidence="3" id="KW-0274">FAD</keyword>
<evidence type="ECO:0000256" key="1">
    <source>
        <dbReference type="ARBA" id="ARBA00010139"/>
    </source>
</evidence>
<proteinExistence type="inferred from homology"/>
<evidence type="ECO:0000256" key="4">
    <source>
        <dbReference type="ARBA" id="ARBA00023002"/>
    </source>
</evidence>
<keyword evidence="6" id="KW-0732">Signal</keyword>
<keyword evidence="4" id="KW-0560">Oxidoreductase</keyword>
<evidence type="ECO:0000256" key="3">
    <source>
        <dbReference type="ARBA" id="ARBA00022827"/>
    </source>
</evidence>
<dbReference type="PANTHER" id="PTHR42877">
    <property type="entry name" value="L-ORNITHINE N(5)-MONOOXYGENASE-RELATED"/>
    <property type="match status" value="1"/>
</dbReference>
<sequence length="590" mass="66931">MSYTFIPVAIIGAGLSGIAAACQLKEQVGGFDQFRVFERQAGVGGTWWINRYPGVACDIPALFYSFSFAQNPYWSSGCPPGSEIFDYLNRVCSRYRIVDKIQLNTDVVGCVWLEDEQVWELELRHLVQGMGDLSVKDRCKVIEEKGETAVFCGREVVRAKVVLSCVGGLVEPRGWPDHIPGEKKFQGSIFHSARWNYDVDLKDKNVVVVGTGCSAAQFVPLLTKSLGAKRVTQIMRSPPWVIKRGSSAGNETWNKWEPWLFAHVPGFQRALRILMAAALEYSLRLFQNGEWNQKEREKVQARLLEHMKTTVPEKYHDILTPDYGVGCKRRIYDVHWFPGLQDDRMELTTQPLTSVEEKSVTIGPGRMYPPMSNTESKAPTEKRTVPADVIILANGFEATRWLHPLKVTGRNGTDLVKEMDARGGPQAYLGTAMDGFPNFFLVFGPNTASGHTSAILATENMVSHALRFVKPILRGDIETVEVKKQAEVEYTRDIQERLKNTVWMSGGCSSYYFDHETRWNSTMYPYTQIWFTLRCMFPTYSDWDVRYTRKGLVKLFLWKGVRALLLAALLIGLWRARQGGRLVTGPWRRP</sequence>
<comment type="similarity">
    <text evidence="1">Belongs to the FAD-binding monooxygenase family.</text>
</comment>
<organism evidence="7 8">
    <name type="scientific">Phyllosticta citrichinensis</name>
    <dbReference type="NCBI Taxonomy" id="1130410"/>
    <lineage>
        <taxon>Eukaryota</taxon>
        <taxon>Fungi</taxon>
        <taxon>Dikarya</taxon>
        <taxon>Ascomycota</taxon>
        <taxon>Pezizomycotina</taxon>
        <taxon>Dothideomycetes</taxon>
        <taxon>Dothideomycetes incertae sedis</taxon>
        <taxon>Botryosphaeriales</taxon>
        <taxon>Phyllostictaceae</taxon>
        <taxon>Phyllosticta</taxon>
    </lineage>
</organism>
<feature type="signal peptide" evidence="6">
    <location>
        <begin position="1"/>
        <end position="21"/>
    </location>
</feature>
<dbReference type="Pfam" id="PF00743">
    <property type="entry name" value="FMO-like"/>
    <property type="match status" value="1"/>
</dbReference>
<name>A0ABR1XUI0_9PEZI</name>
<dbReference type="InterPro" id="IPR036188">
    <property type="entry name" value="FAD/NAD-bd_sf"/>
</dbReference>
<evidence type="ECO:0000256" key="6">
    <source>
        <dbReference type="SAM" id="SignalP"/>
    </source>
</evidence>
<reference evidence="7 8" key="1">
    <citation type="journal article" date="2022" name="G3 (Bethesda)">
        <title>Enemy or ally: a genomic approach to elucidate the lifestyle of Phyllosticta citrichinaensis.</title>
        <authorList>
            <person name="Buijs V.A."/>
            <person name="Groenewald J.Z."/>
            <person name="Haridas S."/>
            <person name="LaButti K.M."/>
            <person name="Lipzen A."/>
            <person name="Martin F.M."/>
            <person name="Barry K."/>
            <person name="Grigoriev I.V."/>
            <person name="Crous P.W."/>
            <person name="Seidl M.F."/>
        </authorList>
    </citation>
    <scope>NUCLEOTIDE SEQUENCE [LARGE SCALE GENOMIC DNA]</scope>
    <source>
        <strain evidence="7 8">CBS 129764</strain>
    </source>
</reference>